<evidence type="ECO:0000259" key="3">
    <source>
        <dbReference type="Pfam" id="PF13400"/>
    </source>
</evidence>
<keyword evidence="2" id="KW-0812">Transmembrane</keyword>
<evidence type="ECO:0000313" key="4">
    <source>
        <dbReference type="EMBL" id="AYC39594.1"/>
    </source>
</evidence>
<dbReference type="InterPro" id="IPR028087">
    <property type="entry name" value="Tad_N"/>
</dbReference>
<keyword evidence="2" id="KW-0472">Membrane</keyword>
<dbReference type="Proteomes" id="UP000265765">
    <property type="component" value="Chromosome"/>
</dbReference>
<name>A0AAI8KYM5_9ACTN</name>
<feature type="domain" description="Putative Flp pilus-assembly TadG-like N-terminal" evidence="3">
    <location>
        <begin position="92"/>
        <end position="138"/>
    </location>
</feature>
<accession>A0AAI8KYM5</accession>
<dbReference type="Pfam" id="PF13400">
    <property type="entry name" value="Tad"/>
    <property type="match status" value="1"/>
</dbReference>
<dbReference type="AlphaFoldDB" id="A0AAI8KYM5"/>
<gene>
    <name evidence="4" type="ORF">DWG14_03835</name>
</gene>
<proteinExistence type="predicted"/>
<organism evidence="4 5">
    <name type="scientific">Streptomyces griseorubiginosus</name>
    <dbReference type="NCBI Taxonomy" id="67304"/>
    <lineage>
        <taxon>Bacteria</taxon>
        <taxon>Bacillati</taxon>
        <taxon>Actinomycetota</taxon>
        <taxon>Actinomycetes</taxon>
        <taxon>Kitasatosporales</taxon>
        <taxon>Streptomycetaceae</taxon>
        <taxon>Streptomyces</taxon>
    </lineage>
</organism>
<evidence type="ECO:0000313" key="5">
    <source>
        <dbReference type="Proteomes" id="UP000265765"/>
    </source>
</evidence>
<feature type="transmembrane region" description="Helical" evidence="2">
    <location>
        <begin position="94"/>
        <end position="115"/>
    </location>
</feature>
<dbReference type="InterPro" id="IPR021202">
    <property type="entry name" value="Rv3654c-like"/>
</dbReference>
<dbReference type="KEGG" id="sge:DWG14_03835"/>
<dbReference type="EMBL" id="CP032427">
    <property type="protein sequence ID" value="AYC39594.1"/>
    <property type="molecule type" value="Genomic_DNA"/>
</dbReference>
<protein>
    <recommendedName>
        <fullName evidence="3">Putative Flp pilus-assembly TadG-like N-terminal domain-containing protein</fullName>
    </recommendedName>
</protein>
<evidence type="ECO:0000256" key="1">
    <source>
        <dbReference type="SAM" id="MobiDB-lite"/>
    </source>
</evidence>
<evidence type="ECO:0000256" key="2">
    <source>
        <dbReference type="SAM" id="Phobius"/>
    </source>
</evidence>
<feature type="compositionally biased region" description="Pro residues" evidence="1">
    <location>
        <begin position="210"/>
        <end position="223"/>
    </location>
</feature>
<sequence length="223" mass="22815">MRRGPAPTRSAPTAPSVQRVASCVQRVAPSPQRVTPFAQRVASCVRWLASCPQRVTSCAQWIAPLARWVARVRRGVARFLGVHLVGARSDRGSATVWSVGAVAVLCVVFGGVLAFGQAVVVRHRAAGAADLAALAAADHWADGPGVACARAEEVARAQGTRLVRCGMVGEISDVTAASGRGPFTAEIRARAGPAVPVPVPPGFGGVPGPVQGPRPPVPPAAAP</sequence>
<dbReference type="NCBIfam" id="TIGR03816">
    <property type="entry name" value="tadE_like_DECH"/>
    <property type="match status" value="1"/>
</dbReference>
<reference evidence="4 5" key="1">
    <citation type="submission" date="2018-09" db="EMBL/GenBank/DDBJ databases">
        <title>Production of Trimethoprim by Streptomyces sp. 3E-1.</title>
        <authorList>
            <person name="Kang H.J."/>
            <person name="Kim S.B."/>
        </authorList>
    </citation>
    <scope>NUCLEOTIDE SEQUENCE [LARGE SCALE GENOMIC DNA]</scope>
    <source>
        <strain evidence="4 5">3E-1</strain>
    </source>
</reference>
<keyword evidence="2" id="KW-1133">Transmembrane helix</keyword>
<feature type="region of interest" description="Disordered" evidence="1">
    <location>
        <begin position="200"/>
        <end position="223"/>
    </location>
</feature>